<organism evidence="1 2">
    <name type="scientific">Siminovitchia terrae</name>
    <name type="common">Bacillus terrae</name>
    <dbReference type="NCBI Taxonomy" id="1914933"/>
    <lineage>
        <taxon>Bacteria</taxon>
        <taxon>Bacillati</taxon>
        <taxon>Bacillota</taxon>
        <taxon>Bacilli</taxon>
        <taxon>Bacillales</taxon>
        <taxon>Bacillaceae</taxon>
        <taxon>Siminovitchia</taxon>
    </lineage>
</organism>
<protein>
    <submittedName>
        <fullName evidence="1">Uncharacterized protein</fullName>
    </submittedName>
</protein>
<accession>A0ABQ4KSB1</accession>
<gene>
    <name evidence="1" type="ORF">J6TS1_07930</name>
</gene>
<proteinExistence type="predicted"/>
<evidence type="ECO:0000313" key="2">
    <source>
        <dbReference type="Proteomes" id="UP000680670"/>
    </source>
</evidence>
<reference evidence="1 2" key="1">
    <citation type="submission" date="2021-03" db="EMBL/GenBank/DDBJ databases">
        <title>Antimicrobial resistance genes in bacteria isolated from Japanese honey, and their potential for conferring macrolide and lincosamide resistance in the American foulbrood pathogen Paenibacillus larvae.</title>
        <authorList>
            <person name="Okamoto M."/>
            <person name="Kumagai M."/>
            <person name="Kanamori H."/>
            <person name="Takamatsu D."/>
        </authorList>
    </citation>
    <scope>NUCLEOTIDE SEQUENCE [LARGE SCALE GENOMIC DNA]</scope>
    <source>
        <strain evidence="1 2">J6TS1</strain>
    </source>
</reference>
<dbReference type="EMBL" id="BORJ01000001">
    <property type="protein sequence ID" value="GIN94923.1"/>
    <property type="molecule type" value="Genomic_DNA"/>
</dbReference>
<name>A0ABQ4KSB1_SIMTE</name>
<dbReference type="Proteomes" id="UP000680670">
    <property type="component" value="Unassembled WGS sequence"/>
</dbReference>
<evidence type="ECO:0000313" key="1">
    <source>
        <dbReference type="EMBL" id="GIN94923.1"/>
    </source>
</evidence>
<sequence>MGVLFKPNVVSKGKNSELTIKFSAEKKGIEPTCPFLETVERSTAFSF</sequence>
<comment type="caution">
    <text evidence="1">The sequence shown here is derived from an EMBL/GenBank/DDBJ whole genome shotgun (WGS) entry which is preliminary data.</text>
</comment>
<keyword evidence="2" id="KW-1185">Reference proteome</keyword>